<dbReference type="InterPro" id="IPR027443">
    <property type="entry name" value="IPNS-like_sf"/>
</dbReference>
<dbReference type="GO" id="GO:0016491">
    <property type="term" value="F:oxidoreductase activity"/>
    <property type="evidence" value="ECO:0007669"/>
    <property type="project" value="UniProtKB-KW"/>
</dbReference>
<dbReference type="InterPro" id="IPR044861">
    <property type="entry name" value="IPNS-like_FE2OG_OXY"/>
</dbReference>
<dbReference type="GO" id="GO:0046872">
    <property type="term" value="F:metal ion binding"/>
    <property type="evidence" value="ECO:0007669"/>
    <property type="project" value="UniProtKB-KW"/>
</dbReference>
<protein>
    <recommendedName>
        <fullName evidence="3">Fe2OG dioxygenase domain-containing protein</fullName>
    </recommendedName>
</protein>
<dbReference type="AlphaFoldDB" id="A0A438NFR6"/>
<dbReference type="InterPro" id="IPR050231">
    <property type="entry name" value="Iron_ascorbate_oxido_reductase"/>
</dbReference>
<keyword evidence="2" id="KW-0479">Metal-binding</keyword>
<dbReference type="OrthoDB" id="288590at2759"/>
<dbReference type="Pfam" id="PF03171">
    <property type="entry name" value="2OG-FeII_Oxy"/>
    <property type="match status" value="1"/>
</dbReference>
<proteinExistence type="inferred from homology"/>
<dbReference type="InterPro" id="IPR005123">
    <property type="entry name" value="Oxoglu/Fe-dep_dioxygenase_dom"/>
</dbReference>
<reference evidence="4 5" key="1">
    <citation type="submission" date="2017-03" db="EMBL/GenBank/DDBJ databases">
        <title>Genomes of endolithic fungi from Antarctica.</title>
        <authorList>
            <person name="Coleine C."/>
            <person name="Masonjones S."/>
            <person name="Stajich J.E."/>
        </authorList>
    </citation>
    <scope>NUCLEOTIDE SEQUENCE [LARGE SCALE GENOMIC DNA]</scope>
    <source>
        <strain evidence="4 5">CCFEE 6314</strain>
    </source>
</reference>
<keyword evidence="2" id="KW-0408">Iron</keyword>
<dbReference type="EMBL" id="NAJM01000004">
    <property type="protein sequence ID" value="RVX74570.1"/>
    <property type="molecule type" value="Genomic_DNA"/>
</dbReference>
<dbReference type="GO" id="GO:0044283">
    <property type="term" value="P:small molecule biosynthetic process"/>
    <property type="evidence" value="ECO:0007669"/>
    <property type="project" value="UniProtKB-ARBA"/>
</dbReference>
<sequence>MSAPATETVNLPIINISNLTPETGKQVLQAAVRHGFLYVDPTGTKLTQDLVDREFDLSKQFFDLSTLEKQPYRINDNRGWAGMKVEALDPKAQAKGDYKEAFNIGEFDQGRPQQDLPSILENHREELWEFELACRETCRRILDLLGIGLEIADTEFFSKCHSSVDETKKCGAAVRMLYYPFVEASSDYQPEVDVRAGAHSDYGSITLLFQRPSQPGLEILKDDGSWAPVAVIPRGYGSDTFPPILVNIGDLLSYWTGGLLKSTVHRVIFPKGSPKGGEPRYSIAYFCQPAEETALLPVPSSLVQEHKQSQGLAVDGPEGETMGYGYGADHVTKAQTAKEHLWSRLNATYGIRSGA</sequence>
<dbReference type="Pfam" id="PF14226">
    <property type="entry name" value="DIOX_N"/>
    <property type="match status" value="1"/>
</dbReference>
<gene>
    <name evidence="4" type="ORF">B0A52_01696</name>
</gene>
<dbReference type="PANTHER" id="PTHR47990">
    <property type="entry name" value="2-OXOGLUTARATE (2OG) AND FE(II)-DEPENDENT OXYGENASE SUPERFAMILY PROTEIN-RELATED"/>
    <property type="match status" value="1"/>
</dbReference>
<dbReference type="Gene3D" id="2.60.120.330">
    <property type="entry name" value="B-lactam Antibiotic, Isopenicillin N Synthase, Chain"/>
    <property type="match status" value="1"/>
</dbReference>
<dbReference type="SUPFAM" id="SSF51197">
    <property type="entry name" value="Clavaminate synthase-like"/>
    <property type="match status" value="1"/>
</dbReference>
<keyword evidence="2" id="KW-0560">Oxidoreductase</keyword>
<comment type="caution">
    <text evidence="4">The sequence shown here is derived from an EMBL/GenBank/DDBJ whole genome shotgun (WGS) entry which is preliminary data.</text>
</comment>
<dbReference type="InterPro" id="IPR026992">
    <property type="entry name" value="DIOX_N"/>
</dbReference>
<evidence type="ECO:0000256" key="2">
    <source>
        <dbReference type="RuleBase" id="RU003682"/>
    </source>
</evidence>
<accession>A0A438NFR6</accession>
<feature type="domain" description="Fe2OG dioxygenase" evidence="3">
    <location>
        <begin position="170"/>
        <end position="289"/>
    </location>
</feature>
<dbReference type="Proteomes" id="UP000288859">
    <property type="component" value="Unassembled WGS sequence"/>
</dbReference>
<organism evidence="4 5">
    <name type="scientific">Exophiala mesophila</name>
    <name type="common">Black yeast-like fungus</name>
    <dbReference type="NCBI Taxonomy" id="212818"/>
    <lineage>
        <taxon>Eukaryota</taxon>
        <taxon>Fungi</taxon>
        <taxon>Dikarya</taxon>
        <taxon>Ascomycota</taxon>
        <taxon>Pezizomycotina</taxon>
        <taxon>Eurotiomycetes</taxon>
        <taxon>Chaetothyriomycetidae</taxon>
        <taxon>Chaetothyriales</taxon>
        <taxon>Herpotrichiellaceae</taxon>
        <taxon>Exophiala</taxon>
    </lineage>
</organism>
<comment type="similarity">
    <text evidence="1 2">Belongs to the iron/ascorbate-dependent oxidoreductase family.</text>
</comment>
<evidence type="ECO:0000313" key="5">
    <source>
        <dbReference type="Proteomes" id="UP000288859"/>
    </source>
</evidence>
<dbReference type="VEuPathDB" id="FungiDB:PV10_07222"/>
<evidence type="ECO:0000313" key="4">
    <source>
        <dbReference type="EMBL" id="RVX74570.1"/>
    </source>
</evidence>
<evidence type="ECO:0000256" key="1">
    <source>
        <dbReference type="ARBA" id="ARBA00008056"/>
    </source>
</evidence>
<evidence type="ECO:0000259" key="3">
    <source>
        <dbReference type="PROSITE" id="PS51471"/>
    </source>
</evidence>
<dbReference type="PROSITE" id="PS51471">
    <property type="entry name" value="FE2OG_OXY"/>
    <property type="match status" value="1"/>
</dbReference>
<name>A0A438NFR6_EXOME</name>